<dbReference type="InterPro" id="IPR016181">
    <property type="entry name" value="Acyl_CoA_acyltransferase"/>
</dbReference>
<dbReference type="SUPFAM" id="SSF55729">
    <property type="entry name" value="Acyl-CoA N-acyltransferases (Nat)"/>
    <property type="match status" value="1"/>
</dbReference>
<dbReference type="Gene3D" id="3.40.630.30">
    <property type="match status" value="1"/>
</dbReference>
<dbReference type="OMA" id="AYHNRSL"/>
<dbReference type="Pfam" id="PF00583">
    <property type="entry name" value="Acetyltransf_1"/>
    <property type="match status" value="1"/>
</dbReference>
<dbReference type="GO" id="GO:0016747">
    <property type="term" value="F:acyltransferase activity, transferring groups other than amino-acyl groups"/>
    <property type="evidence" value="ECO:0007669"/>
    <property type="project" value="InterPro"/>
</dbReference>
<keyword evidence="2" id="KW-0012">Acyltransferase</keyword>
<dbReference type="PROSITE" id="PS51186">
    <property type="entry name" value="GNAT"/>
    <property type="match status" value="1"/>
</dbReference>
<dbReference type="CDD" id="cd04301">
    <property type="entry name" value="NAT_SF"/>
    <property type="match status" value="1"/>
</dbReference>
<feature type="non-terminal residue" evidence="4">
    <location>
        <position position="279"/>
    </location>
</feature>
<proteinExistence type="predicted"/>
<dbReference type="Proteomes" id="UP000824469">
    <property type="component" value="Unassembled WGS sequence"/>
</dbReference>
<comment type="caution">
    <text evidence="4">The sequence shown here is derived from an EMBL/GenBank/DDBJ whole genome shotgun (WGS) entry which is preliminary data.</text>
</comment>
<gene>
    <name evidence="4" type="ORF">KI387_012060</name>
</gene>
<name>A0AA38FG62_TAXCH</name>
<evidence type="ECO:0000259" key="3">
    <source>
        <dbReference type="PROSITE" id="PS51186"/>
    </source>
</evidence>
<dbReference type="PANTHER" id="PTHR43877">
    <property type="entry name" value="AMINOALKYLPHOSPHONATE N-ACETYLTRANSFERASE-RELATED-RELATED"/>
    <property type="match status" value="1"/>
</dbReference>
<evidence type="ECO:0000256" key="2">
    <source>
        <dbReference type="ARBA" id="ARBA00023315"/>
    </source>
</evidence>
<dbReference type="EMBL" id="JAHRHJ020000009">
    <property type="protein sequence ID" value="KAH9300477.1"/>
    <property type="molecule type" value="Genomic_DNA"/>
</dbReference>
<evidence type="ECO:0000256" key="1">
    <source>
        <dbReference type="ARBA" id="ARBA00022679"/>
    </source>
</evidence>
<dbReference type="AlphaFoldDB" id="A0AA38FG62"/>
<organism evidence="4 5">
    <name type="scientific">Taxus chinensis</name>
    <name type="common">Chinese yew</name>
    <name type="synonym">Taxus wallichiana var. chinensis</name>
    <dbReference type="NCBI Taxonomy" id="29808"/>
    <lineage>
        <taxon>Eukaryota</taxon>
        <taxon>Viridiplantae</taxon>
        <taxon>Streptophyta</taxon>
        <taxon>Embryophyta</taxon>
        <taxon>Tracheophyta</taxon>
        <taxon>Spermatophyta</taxon>
        <taxon>Pinopsida</taxon>
        <taxon>Pinidae</taxon>
        <taxon>Conifers II</taxon>
        <taxon>Cupressales</taxon>
        <taxon>Taxaceae</taxon>
        <taxon>Taxus</taxon>
    </lineage>
</organism>
<keyword evidence="5" id="KW-1185">Reference proteome</keyword>
<dbReference type="InterPro" id="IPR000182">
    <property type="entry name" value="GNAT_dom"/>
</dbReference>
<keyword evidence="1" id="KW-0808">Transferase</keyword>
<evidence type="ECO:0000313" key="5">
    <source>
        <dbReference type="Proteomes" id="UP000824469"/>
    </source>
</evidence>
<sequence>MTMEIRASVAEDEKELAPVMYRAFTEFNLSVGIPPSADFESVETAELFMHNIFQSSNNYGVTALDKASGRPIGAAFLNFIGESVQRIGPVFVDPAYGNKGVGKAMMSALIDRANATNAKSIYLAQIAANTKSFSLYVKLGFRPVECITYFGGSMDKSLYTWESGKEGFNVRPMEESDVRACSELHNSVLGHERETEIHEMLHINPANAWVALKNGILEAYTTGFSLEGHSTAISEEAFVALFQVVCHQKCNFPINIHIPGRINPSLIEWALKGGLQMIR</sequence>
<reference evidence="4 5" key="1">
    <citation type="journal article" date="2021" name="Nat. Plants">
        <title>The Taxus genome provides insights into paclitaxel biosynthesis.</title>
        <authorList>
            <person name="Xiong X."/>
            <person name="Gou J."/>
            <person name="Liao Q."/>
            <person name="Li Y."/>
            <person name="Zhou Q."/>
            <person name="Bi G."/>
            <person name="Li C."/>
            <person name="Du R."/>
            <person name="Wang X."/>
            <person name="Sun T."/>
            <person name="Guo L."/>
            <person name="Liang H."/>
            <person name="Lu P."/>
            <person name="Wu Y."/>
            <person name="Zhang Z."/>
            <person name="Ro D.K."/>
            <person name="Shang Y."/>
            <person name="Huang S."/>
            <person name="Yan J."/>
        </authorList>
    </citation>
    <scope>NUCLEOTIDE SEQUENCE [LARGE SCALE GENOMIC DNA]</scope>
    <source>
        <strain evidence="4">Ta-2019</strain>
    </source>
</reference>
<accession>A0AA38FG62</accession>
<feature type="domain" description="N-acetyltransferase" evidence="3">
    <location>
        <begin position="3"/>
        <end position="159"/>
    </location>
</feature>
<dbReference type="InterPro" id="IPR050832">
    <property type="entry name" value="Bact_Acetyltransf"/>
</dbReference>
<protein>
    <recommendedName>
        <fullName evidence="3">N-acetyltransferase domain-containing protein</fullName>
    </recommendedName>
</protein>
<evidence type="ECO:0000313" key="4">
    <source>
        <dbReference type="EMBL" id="KAH9300477.1"/>
    </source>
</evidence>